<reference evidence="3" key="1">
    <citation type="journal article" date="2019" name="Int. J. Syst. Evol. Microbiol.">
        <title>The Global Catalogue of Microorganisms (GCM) 10K type strain sequencing project: providing services to taxonomists for standard genome sequencing and annotation.</title>
        <authorList>
            <consortium name="The Broad Institute Genomics Platform"/>
            <consortium name="The Broad Institute Genome Sequencing Center for Infectious Disease"/>
            <person name="Wu L."/>
            <person name="Ma J."/>
        </authorList>
    </citation>
    <scope>NUCLEOTIDE SEQUENCE [LARGE SCALE GENOMIC DNA]</scope>
    <source>
        <strain evidence="3">JCM 17224</strain>
    </source>
</reference>
<accession>A0ABP7RQ57</accession>
<dbReference type="InterPro" id="IPR041049">
    <property type="entry name" value="DUF5615"/>
</dbReference>
<dbReference type="Proteomes" id="UP001500567">
    <property type="component" value="Unassembled WGS sequence"/>
</dbReference>
<dbReference type="Pfam" id="PF18480">
    <property type="entry name" value="DUF5615"/>
    <property type="match status" value="1"/>
</dbReference>
<organism evidence="2 3">
    <name type="scientific">Hymenobacter fastidiosus</name>
    <dbReference type="NCBI Taxonomy" id="486264"/>
    <lineage>
        <taxon>Bacteria</taxon>
        <taxon>Pseudomonadati</taxon>
        <taxon>Bacteroidota</taxon>
        <taxon>Cytophagia</taxon>
        <taxon>Cytophagales</taxon>
        <taxon>Hymenobacteraceae</taxon>
        <taxon>Hymenobacter</taxon>
    </lineage>
</organism>
<name>A0ABP7RQ57_9BACT</name>
<evidence type="ECO:0000313" key="3">
    <source>
        <dbReference type="Proteomes" id="UP001500567"/>
    </source>
</evidence>
<proteinExistence type="predicted"/>
<feature type="domain" description="DUF5615" evidence="1">
    <location>
        <begin position="1"/>
        <end position="49"/>
    </location>
</feature>
<sequence length="63" mass="6991">MIVTKDSDFLRLLEPLGPPPPILWITRGNTPNERLQQVLLSTLPAALELLRAGEPLVEMSNSQ</sequence>
<protein>
    <recommendedName>
        <fullName evidence="1">DUF5615 domain-containing protein</fullName>
    </recommendedName>
</protein>
<evidence type="ECO:0000259" key="1">
    <source>
        <dbReference type="Pfam" id="PF18480"/>
    </source>
</evidence>
<comment type="caution">
    <text evidence="2">The sequence shown here is derived from an EMBL/GenBank/DDBJ whole genome shotgun (WGS) entry which is preliminary data.</text>
</comment>
<dbReference type="EMBL" id="BAABDJ010000007">
    <property type="protein sequence ID" value="GAA4000709.1"/>
    <property type="molecule type" value="Genomic_DNA"/>
</dbReference>
<gene>
    <name evidence="2" type="ORF">GCM10022408_09770</name>
</gene>
<evidence type="ECO:0000313" key="2">
    <source>
        <dbReference type="EMBL" id="GAA4000709.1"/>
    </source>
</evidence>
<keyword evidence="3" id="KW-1185">Reference proteome</keyword>